<feature type="compositionally biased region" description="Basic and acidic residues" evidence="4">
    <location>
        <begin position="318"/>
        <end position="329"/>
    </location>
</feature>
<evidence type="ECO:0000256" key="2">
    <source>
        <dbReference type="ARBA" id="ARBA00022737"/>
    </source>
</evidence>
<dbReference type="Pfam" id="PF00400">
    <property type="entry name" value="WD40"/>
    <property type="match status" value="2"/>
</dbReference>
<dbReference type="PROSITE" id="PS50082">
    <property type="entry name" value="WD_REPEATS_2"/>
    <property type="match status" value="4"/>
</dbReference>
<dbReference type="EMBL" id="BRXW01000193">
    <property type="protein sequence ID" value="GMI13515.1"/>
    <property type="molecule type" value="Genomic_DNA"/>
</dbReference>
<dbReference type="Gene3D" id="2.130.10.10">
    <property type="entry name" value="YVTN repeat-like/Quinoprotein amine dehydrogenase"/>
    <property type="match status" value="5"/>
</dbReference>
<dbReference type="SMART" id="SM00320">
    <property type="entry name" value="WD40"/>
    <property type="match status" value="12"/>
</dbReference>
<name>A0A9W7FK48_9STRA</name>
<evidence type="ECO:0000313" key="8">
    <source>
        <dbReference type="Proteomes" id="UP001165122"/>
    </source>
</evidence>
<evidence type="ECO:0000259" key="6">
    <source>
        <dbReference type="Pfam" id="PF23393"/>
    </source>
</evidence>
<keyword evidence="8" id="KW-1185">Reference proteome</keyword>
<dbReference type="InterPro" id="IPR001680">
    <property type="entry name" value="WD40_rpt"/>
</dbReference>
<dbReference type="SUPFAM" id="SSF50998">
    <property type="entry name" value="Quinoprotein alcohol dehydrogenase-like"/>
    <property type="match status" value="2"/>
</dbReference>
<feature type="region of interest" description="Disordered" evidence="4">
    <location>
        <begin position="318"/>
        <end position="360"/>
    </location>
</feature>
<dbReference type="PANTHER" id="PTHR13720:SF24">
    <property type="entry name" value="WD REPEAT-CONTAINING PROTEIN 90"/>
    <property type="match status" value="1"/>
</dbReference>
<evidence type="ECO:0000256" key="1">
    <source>
        <dbReference type="ARBA" id="ARBA00022574"/>
    </source>
</evidence>
<gene>
    <name evidence="7" type="ORF">TrLO_g6776</name>
</gene>
<proteinExistence type="predicted"/>
<dbReference type="InterPro" id="IPR011041">
    <property type="entry name" value="Quinoprot_gluc/sorb_DH_b-prop"/>
</dbReference>
<dbReference type="InterPro" id="IPR036322">
    <property type="entry name" value="WD40_repeat_dom_sf"/>
</dbReference>
<feature type="repeat" description="WD" evidence="3">
    <location>
        <begin position="624"/>
        <end position="663"/>
    </location>
</feature>
<dbReference type="SUPFAM" id="SSF50952">
    <property type="entry name" value="Soluble quinoprotein glucose dehydrogenase"/>
    <property type="match status" value="1"/>
</dbReference>
<dbReference type="SUPFAM" id="SSF50978">
    <property type="entry name" value="WD40 repeat-like"/>
    <property type="match status" value="2"/>
</dbReference>
<dbReference type="InterPro" id="IPR055441">
    <property type="entry name" value="Beta-prop_WDR90_POC16_2nd"/>
</dbReference>
<dbReference type="InterPro" id="IPR011047">
    <property type="entry name" value="Quinoprotein_ADH-like_sf"/>
</dbReference>
<dbReference type="Pfam" id="PF23393">
    <property type="entry name" value="Beta-prop_WDR90_POC16_2nd"/>
    <property type="match status" value="1"/>
</dbReference>
<dbReference type="InterPro" id="IPR015943">
    <property type="entry name" value="WD40/YVTN_repeat-like_dom_sf"/>
</dbReference>
<dbReference type="PANTHER" id="PTHR13720">
    <property type="entry name" value="WD-40 REPEAT PROTEIN"/>
    <property type="match status" value="1"/>
</dbReference>
<protein>
    <submittedName>
        <fullName evidence="7">Uncharacterized protein</fullName>
    </submittedName>
</protein>
<comment type="caution">
    <text evidence="7">The sequence shown here is derived from an EMBL/GenBank/DDBJ whole genome shotgun (WGS) entry which is preliminary data.</text>
</comment>
<feature type="repeat" description="WD" evidence="3">
    <location>
        <begin position="705"/>
        <end position="746"/>
    </location>
</feature>
<feature type="region of interest" description="Disordered" evidence="4">
    <location>
        <begin position="1151"/>
        <end position="1176"/>
    </location>
</feature>
<dbReference type="Proteomes" id="UP001165122">
    <property type="component" value="Unassembled WGS sequence"/>
</dbReference>
<dbReference type="InterPro" id="IPR007714">
    <property type="entry name" value="CFA20_dom"/>
</dbReference>
<feature type="domain" description="CFA20" evidence="5">
    <location>
        <begin position="45"/>
        <end position="207"/>
    </location>
</feature>
<evidence type="ECO:0000256" key="4">
    <source>
        <dbReference type="SAM" id="MobiDB-lite"/>
    </source>
</evidence>
<keyword evidence="2" id="KW-0677">Repeat</keyword>
<evidence type="ECO:0000313" key="7">
    <source>
        <dbReference type="EMBL" id="GMI13515.1"/>
    </source>
</evidence>
<accession>A0A9W7FK48</accession>
<feature type="domain" description="WDR90/POC16 second beta-propeller" evidence="6">
    <location>
        <begin position="718"/>
        <end position="873"/>
    </location>
</feature>
<keyword evidence="1 3" id="KW-0853">WD repeat</keyword>
<reference evidence="8" key="1">
    <citation type="journal article" date="2023" name="Commun. Biol.">
        <title>Genome analysis of Parmales, the sister group of diatoms, reveals the evolutionary specialization of diatoms from phago-mixotrophs to photoautotrophs.</title>
        <authorList>
            <person name="Ban H."/>
            <person name="Sato S."/>
            <person name="Yoshikawa S."/>
            <person name="Yamada K."/>
            <person name="Nakamura Y."/>
            <person name="Ichinomiya M."/>
            <person name="Sato N."/>
            <person name="Blanc-Mathieu R."/>
            <person name="Endo H."/>
            <person name="Kuwata A."/>
            <person name="Ogata H."/>
        </authorList>
    </citation>
    <scope>NUCLEOTIDE SEQUENCE [LARGE SCALE GENOMIC DNA]</scope>
    <source>
        <strain evidence="8">NIES 3700</strain>
    </source>
</reference>
<dbReference type="OrthoDB" id="6252103at2759"/>
<feature type="repeat" description="WD" evidence="3">
    <location>
        <begin position="789"/>
        <end position="822"/>
    </location>
</feature>
<feature type="region of interest" description="Disordered" evidence="4">
    <location>
        <begin position="223"/>
        <end position="304"/>
    </location>
</feature>
<feature type="repeat" description="WD" evidence="3">
    <location>
        <begin position="1379"/>
        <end position="1420"/>
    </location>
</feature>
<sequence>MHASKTKNVGSPSRKVLGLPLYQPHPIANAFTFDPSEAHRPCQPSSTGGISRVMDKGINKLVYRIRGSVPSSNFLEPNKKVSDLCLTGNYIYIVTKKLSSQPLTMHLDFVSAKNHTFRISISSFFETPRMAGTSTLRIPFSYFSPDGASSPPWTVVALDVRATVKKFSPEAFANDRVSHLRTLKVCSHATLYGAFTSDICYDMESLCKCISVSTQPELMRWLPSKPKQLQKASVKKAKKGSKAEEMDENAPTQMKIRVSASKKRDLPVPPAPTPLSPQSNNGNGRTDNPEANPLISPPIPPRPQAKIAVKGASVLKKIGEPRLRSEQRKSAAKKLTPSPLTATGSPPIPPRRPRPTKPTRLIGCGGTVDNLSWSKSDTALTFPCSNCVVTMETPRVDDGEGPNLDALLSQETISTSSLINLSAISPSSALLATASSKELKVYDAQRGACLASVVILNETEGMPVPLPPVSLSFSIDEQLVAVCHYDAQRRQCITVFSLTGLLEQLEKTTENLQKGVVQKTLPLVAKQTSDFPISAIKFTPYDSKKLVSCGKENVRFWRIKSSHLPACPAILNEFARNTVFTDLAFESSYGMLDDTDTPKIVFAATSLGTLLQISYHSRTVLCVLKLHDGPINTVAVNEGYAVTGSDDKYLRLWPLDFSDFLLEAQHDAPVTKISLSLDGLKLLVGTGSGTIGVLDVVTQSYATVMRSHASGILSLASDFERKEFASVGQDKTIRVWSSVNGRQKYEFLSPHDTPTCVAYHPNSQTIVCGFDSGYVRVFDVVTTSTLHELEQHTGVVKSLIFSKDGNIVYTVATDGHISMFDVTQEYLPLKTVACDVPADGCMLALSPDGSQLVAPGPEKNAITLYDAQTLVPIRKMVYKRGEVMEECPFEYIAFAGEDVVVAFTKSRVVYFSKGGKLASDQLPGQGGGAFAQSADGRFFACDSKESSGDLKSNFVYIWKHGGNGRIGGGVVKEVKRCGGMWSGVTALEFSDDDKTLLASDETGVTYVWDLGDMGSEDEDEEEGWVVIEEEEGESLSPRASIKALSLDEQPTAIMTPRSSDTKAAIKALSASPVVETPKTPMRADRVMSLVLNEMLKRSWISASTAAIMASPACQELPILLAAVEAFSINQDFDELLDTFLMTSKHIVAAEAEAEKEKEEVEDLDEDEESSVDEDVTEIPSLSPFLTRHTEKAEKSLPPALPAGPFGLLRVLGGVGTALLWAPSNGLIAYSAGNTCVLEDLESQQQWLAQHDAASTVQCLAMTDDCNIVASGSAEGGRLCLRVWAREGDEMKAVHAEGVLDKTGVDTLALVFSETQVVAGGVEGFVVFDLLQGRVVWQTQAASMDSIAALSANTFVTGGSSGLTLWREAERGLDSEKIELAGAHNRVSSVSVSPDGRYIVAGNTAGGLEIWSVEAGEVVDVFDDAVMGAVAFVEAKQNKLVVSNGKLIAGYEIEYGEEGVKIDKEGGVVTSVKAGVVAMQWDESGEEGVVGTSGGGVKYLELGSHEEIDLIKPLTGLEKCAKSSDDKFFAAVGGEEIVVFSVEEGAGLKELCRIAVGYDAASVKCTNVAFGCPPGAKDSRILVAAAFSNCKVKVLSADTVKIGEFSVCEASLERSRAVRKGLASTDDGCYNLAFVDDDGHLATGGSDGELLLTPIAYNASGKVILRQETFDLLEHQKSESGEFVDGDVDWRWTAVEAHPRDPSTWCCSKLKVGAESTKPQAHVYLFQNGQNTHTISVLDVFTEANNPVPNPTFFSTKFSLSRPGFLQCSLGQGDSSCVVTFNMLDPSGVPKVDSIVQLDETCVRRMGLSSTGIMAAVADESVVLMKEKGEPIQCIDVGGLGGDAEITEDGTCIFSVGKDGVAVFNLKG</sequence>
<dbReference type="Pfam" id="PF05018">
    <property type="entry name" value="CFA20_dom"/>
    <property type="match status" value="1"/>
</dbReference>
<feature type="compositionally biased region" description="Acidic residues" evidence="4">
    <location>
        <begin position="1159"/>
        <end position="1176"/>
    </location>
</feature>
<dbReference type="InterPro" id="IPR050630">
    <property type="entry name" value="WD_repeat_EMAP"/>
</dbReference>
<evidence type="ECO:0000259" key="5">
    <source>
        <dbReference type="Pfam" id="PF05018"/>
    </source>
</evidence>
<dbReference type="PROSITE" id="PS50294">
    <property type="entry name" value="WD_REPEATS_REGION"/>
    <property type="match status" value="1"/>
</dbReference>
<organism evidence="7 8">
    <name type="scientific">Triparma laevis f. longispina</name>
    <dbReference type="NCBI Taxonomy" id="1714387"/>
    <lineage>
        <taxon>Eukaryota</taxon>
        <taxon>Sar</taxon>
        <taxon>Stramenopiles</taxon>
        <taxon>Ochrophyta</taxon>
        <taxon>Bolidophyceae</taxon>
        <taxon>Parmales</taxon>
        <taxon>Triparmaceae</taxon>
        <taxon>Triparma</taxon>
    </lineage>
</organism>
<evidence type="ECO:0000256" key="3">
    <source>
        <dbReference type="PROSITE-ProRule" id="PRU00221"/>
    </source>
</evidence>